<dbReference type="Proteomes" id="UP000663586">
    <property type="component" value="Chromosome"/>
</dbReference>
<name>A0A897MPN0_9EURY</name>
<feature type="transmembrane region" description="Helical" evidence="1">
    <location>
        <begin position="12"/>
        <end position="34"/>
    </location>
</feature>
<keyword evidence="1" id="KW-0472">Membrane</keyword>
<gene>
    <name evidence="2" type="ORF">AArcS_1300</name>
</gene>
<accession>A0A897MPN0</accession>
<dbReference type="GeneID" id="70684682"/>
<evidence type="ECO:0000313" key="3">
    <source>
        <dbReference type="Proteomes" id="UP000663586"/>
    </source>
</evidence>
<dbReference type="AlphaFoldDB" id="A0A897MPN0"/>
<keyword evidence="1" id="KW-0812">Transmembrane</keyword>
<keyword evidence="1" id="KW-1133">Transmembrane helix</keyword>
<evidence type="ECO:0000313" key="2">
    <source>
        <dbReference type="EMBL" id="QSG02517.1"/>
    </source>
</evidence>
<organism evidence="2 3">
    <name type="scientific">Natranaeroarchaeum sulfidigenes</name>
    <dbReference type="NCBI Taxonomy" id="2784880"/>
    <lineage>
        <taxon>Archaea</taxon>
        <taxon>Methanobacteriati</taxon>
        <taxon>Methanobacteriota</taxon>
        <taxon>Stenosarchaea group</taxon>
        <taxon>Halobacteria</taxon>
        <taxon>Halobacteriales</taxon>
        <taxon>Natronoarchaeaceae</taxon>
        <taxon>Natranaeroarchaeum</taxon>
    </lineage>
</organism>
<reference evidence="2" key="1">
    <citation type="submission" date="2020-11" db="EMBL/GenBank/DDBJ databases">
        <title>Carbohydrate-dependent, anaerobic sulfur respiration: A novel catabolism in halophilic archaea.</title>
        <authorList>
            <person name="Sorokin D.Y."/>
            <person name="Messina E."/>
            <person name="Smedile F."/>
            <person name="La Cono V."/>
            <person name="Hallsworth J.E."/>
            <person name="Yakimov M.M."/>
        </authorList>
    </citation>
    <scope>NUCLEOTIDE SEQUENCE</scope>
    <source>
        <strain evidence="2">AArc-S</strain>
    </source>
</reference>
<dbReference type="EMBL" id="CP064786">
    <property type="protein sequence ID" value="QSG02517.1"/>
    <property type="molecule type" value="Genomic_DNA"/>
</dbReference>
<sequence length="161" mass="17169">MARDIGSSAINTIVAVGAMLIIGMLVIGSVYATVPTDTASVTDEEVIMDIEEPVALDPGEDAFSFSETIDVELDDGTPLEEGTDYEWDSDEGEIQFLDSADVTDGDPAYVDYEYEAPDEMAQSIIGPLSSAFDLGSVLPIVIIAGSILFFLRGFGSGENRR</sequence>
<evidence type="ECO:0000256" key="1">
    <source>
        <dbReference type="SAM" id="Phobius"/>
    </source>
</evidence>
<dbReference type="RefSeq" id="WP_238479663.1">
    <property type="nucleotide sequence ID" value="NZ_CP064786.1"/>
</dbReference>
<dbReference type="KEGG" id="hara:AArcS_1300"/>
<feature type="transmembrane region" description="Helical" evidence="1">
    <location>
        <begin position="137"/>
        <end position="155"/>
    </location>
</feature>
<keyword evidence="3" id="KW-1185">Reference proteome</keyword>
<proteinExistence type="predicted"/>
<protein>
    <submittedName>
        <fullName evidence="2">Putative membrane protein</fullName>
    </submittedName>
</protein>